<dbReference type="Proteomes" id="UP000697127">
    <property type="component" value="Unassembled WGS sequence"/>
</dbReference>
<comment type="caution">
    <text evidence="1">The sequence shown here is derived from an EMBL/GenBank/DDBJ whole genome shotgun (WGS) entry which is preliminary data.</text>
</comment>
<protein>
    <submittedName>
        <fullName evidence="1">Uncharacterized protein</fullName>
    </submittedName>
</protein>
<keyword evidence="2" id="KW-1185">Reference proteome</keyword>
<dbReference type="AlphaFoldDB" id="A0A9P6WH28"/>
<accession>A0A9P6WH28</accession>
<name>A0A9P6WH28_9ASCO</name>
<evidence type="ECO:0000313" key="1">
    <source>
        <dbReference type="EMBL" id="KAG0687045.1"/>
    </source>
</evidence>
<gene>
    <name evidence="1" type="ORF">C6P40_002967</name>
</gene>
<reference evidence="1" key="1">
    <citation type="submission" date="2020-11" db="EMBL/GenBank/DDBJ databases">
        <title>Kefir isolates.</title>
        <authorList>
            <person name="Marcisauskas S."/>
            <person name="Kim Y."/>
            <person name="Blasche S."/>
        </authorList>
    </citation>
    <scope>NUCLEOTIDE SEQUENCE</scope>
    <source>
        <strain evidence="1">Olga-1</strain>
    </source>
</reference>
<sequence length="382" mass="46219">MSRTEEEKIVETLISKYEDMITDEGELLLPPRLQWKNLRNDDRYYLLQQKYAKDFEFRQQDMEILKLLLIFRPREECQYDHEVYLNGPIYHHFTFDPAYAHPDHMIGLVFKNHKFISYIEDKSFRYDKYYKYLQSAFFLENISPRCILGNYDPTDYQLKFLPDFPNCQDFNTTISMKNPIEFWDYLAKAKVNYIHDHFVQCHKISLEIENGISHCLTFGQFIQVFPFLRNMKHQASTNYRFHQRSPKYLQNYIFYCNMTCSSDYSDKQMKSRESAASNSNKRQRLNFLNIQCPTKYQLAIDFKHRVVFIRSRGYHSDQCHPFQKSKGYLIMKKLMTVHSKKEVCKDLMNDKYPDNLLIYYGRDQINMKNIRNLKQNQERNHG</sequence>
<organism evidence="1 2">
    <name type="scientific">Pichia californica</name>
    <dbReference type="NCBI Taxonomy" id="460514"/>
    <lineage>
        <taxon>Eukaryota</taxon>
        <taxon>Fungi</taxon>
        <taxon>Dikarya</taxon>
        <taxon>Ascomycota</taxon>
        <taxon>Saccharomycotina</taxon>
        <taxon>Pichiomycetes</taxon>
        <taxon>Pichiales</taxon>
        <taxon>Pichiaceae</taxon>
        <taxon>Pichia</taxon>
    </lineage>
</organism>
<proteinExistence type="predicted"/>
<dbReference type="EMBL" id="PUHW01000325">
    <property type="protein sequence ID" value="KAG0687045.1"/>
    <property type="molecule type" value="Genomic_DNA"/>
</dbReference>
<evidence type="ECO:0000313" key="2">
    <source>
        <dbReference type="Proteomes" id="UP000697127"/>
    </source>
</evidence>